<organism evidence="3 4">
    <name type="scientific">Niveomyces insectorum RCEF 264</name>
    <dbReference type="NCBI Taxonomy" id="1081102"/>
    <lineage>
        <taxon>Eukaryota</taxon>
        <taxon>Fungi</taxon>
        <taxon>Dikarya</taxon>
        <taxon>Ascomycota</taxon>
        <taxon>Pezizomycotina</taxon>
        <taxon>Sordariomycetes</taxon>
        <taxon>Hypocreomycetidae</taxon>
        <taxon>Hypocreales</taxon>
        <taxon>Cordycipitaceae</taxon>
        <taxon>Niveomyces</taxon>
    </lineage>
</organism>
<evidence type="ECO:0000313" key="3">
    <source>
        <dbReference type="EMBL" id="OAA66857.1"/>
    </source>
</evidence>
<evidence type="ECO:0000256" key="1">
    <source>
        <dbReference type="SAM" id="MobiDB-lite"/>
    </source>
</evidence>
<feature type="compositionally biased region" description="Low complexity" evidence="1">
    <location>
        <begin position="438"/>
        <end position="451"/>
    </location>
</feature>
<reference evidence="3 4" key="1">
    <citation type="journal article" date="2016" name="Genome Biol. Evol.">
        <title>Divergent and convergent evolution of fungal pathogenicity.</title>
        <authorList>
            <person name="Shang Y."/>
            <person name="Xiao G."/>
            <person name="Zheng P."/>
            <person name="Cen K."/>
            <person name="Zhan S."/>
            <person name="Wang C."/>
        </authorList>
    </citation>
    <scope>NUCLEOTIDE SEQUENCE [LARGE SCALE GENOMIC DNA]</scope>
    <source>
        <strain evidence="3 4">RCEF 264</strain>
    </source>
</reference>
<accession>A0A167YYT2</accession>
<feature type="compositionally biased region" description="Pro residues" evidence="1">
    <location>
        <begin position="43"/>
        <end position="52"/>
    </location>
</feature>
<dbReference type="OrthoDB" id="4863673at2759"/>
<dbReference type="Pfam" id="PF00620">
    <property type="entry name" value="RhoGAP"/>
    <property type="match status" value="1"/>
</dbReference>
<feature type="region of interest" description="Disordered" evidence="1">
    <location>
        <begin position="509"/>
        <end position="556"/>
    </location>
</feature>
<proteinExistence type="predicted"/>
<dbReference type="Proteomes" id="UP000076874">
    <property type="component" value="Unassembled WGS sequence"/>
</dbReference>
<gene>
    <name evidence="3" type="ORF">SPI_01433</name>
</gene>
<comment type="caution">
    <text evidence="3">The sequence shown here is derived from an EMBL/GenBank/DDBJ whole genome shotgun (WGS) entry which is preliminary data.</text>
</comment>
<dbReference type="AlphaFoldDB" id="A0A167YYT2"/>
<dbReference type="EMBL" id="AZHD01000002">
    <property type="protein sequence ID" value="OAA66857.1"/>
    <property type="molecule type" value="Genomic_DNA"/>
</dbReference>
<dbReference type="PANTHER" id="PTHR45808:SF2">
    <property type="entry name" value="RHO GTPASE-ACTIVATING PROTEIN 68F"/>
    <property type="match status" value="1"/>
</dbReference>
<dbReference type="PROSITE" id="PS50238">
    <property type="entry name" value="RHOGAP"/>
    <property type="match status" value="1"/>
</dbReference>
<feature type="region of interest" description="Disordered" evidence="1">
    <location>
        <begin position="1"/>
        <end position="100"/>
    </location>
</feature>
<name>A0A167YYT2_9HYPO</name>
<feature type="compositionally biased region" description="Low complexity" evidence="1">
    <location>
        <begin position="151"/>
        <end position="166"/>
    </location>
</feature>
<feature type="region of interest" description="Disordered" evidence="1">
    <location>
        <begin position="438"/>
        <end position="465"/>
    </location>
</feature>
<feature type="compositionally biased region" description="Polar residues" evidence="1">
    <location>
        <begin position="22"/>
        <end position="35"/>
    </location>
</feature>
<dbReference type="Gene3D" id="1.10.555.10">
    <property type="entry name" value="Rho GTPase activation protein"/>
    <property type="match status" value="1"/>
</dbReference>
<dbReference type="SUPFAM" id="SSF48350">
    <property type="entry name" value="GTPase activation domain, GAP"/>
    <property type="match status" value="1"/>
</dbReference>
<dbReference type="SMART" id="SM00324">
    <property type="entry name" value="RhoGAP"/>
    <property type="match status" value="1"/>
</dbReference>
<protein>
    <submittedName>
        <fullName evidence="3">RhoGAP</fullName>
    </submittedName>
</protein>
<dbReference type="GO" id="GO:0007264">
    <property type="term" value="P:small GTPase-mediated signal transduction"/>
    <property type="evidence" value="ECO:0007669"/>
    <property type="project" value="TreeGrafter"/>
</dbReference>
<feature type="region of interest" description="Disordered" evidence="1">
    <location>
        <begin position="146"/>
        <end position="186"/>
    </location>
</feature>
<dbReference type="STRING" id="1081102.A0A167YYT2"/>
<feature type="domain" description="Rho-GAP" evidence="2">
    <location>
        <begin position="213"/>
        <end position="497"/>
    </location>
</feature>
<dbReference type="GO" id="GO:0005737">
    <property type="term" value="C:cytoplasm"/>
    <property type="evidence" value="ECO:0007669"/>
    <property type="project" value="TreeGrafter"/>
</dbReference>
<evidence type="ECO:0000259" key="2">
    <source>
        <dbReference type="PROSITE" id="PS50238"/>
    </source>
</evidence>
<dbReference type="PANTHER" id="PTHR45808">
    <property type="entry name" value="RHO GTPASE-ACTIVATING PROTEIN 68F"/>
    <property type="match status" value="1"/>
</dbReference>
<dbReference type="GO" id="GO:0005096">
    <property type="term" value="F:GTPase activator activity"/>
    <property type="evidence" value="ECO:0007669"/>
    <property type="project" value="TreeGrafter"/>
</dbReference>
<dbReference type="CDD" id="cd00159">
    <property type="entry name" value="RhoGAP"/>
    <property type="match status" value="1"/>
</dbReference>
<sequence>MQTRAFLGGAGGRGGADILPSPSLQGLTPAMQPSTPRMAAVEQPPPPPPPLSHAPDAVAARPSSGFSLDGNQRAGQGNASSQPDRRSYHGSRPWTSASSGADDLFADEHAEPGLSQQGLLLQEYNLLASTSEQDSQSGERRNWFARTFGKPPASAPRRSSRQSAGPRSEKGTRHKRNGSDPSVQCQGLKKDTVDALKNQSLQTLVRICGKSLFYLPSEYATRSLMLPTCFRAAAQYLVQNGPDTRGIFRISGSVKVVNELYDYYGAHLDEENDIAATVRSPNLPFHIKAGIHDVASMFKRLLAGLPGGILGQLSLFEALVGIYRAYGRPDRFGFDFDDATAEPDSSGRNSRTRARLIALAIGAVPSHLQRELICAVFGLLCLIGRAAETAPRHDTEGNHLPNSERMGYGALGIIFGPLLMGDLLESYIAGATDDALSSPALAAPSSASSSPRSKTDKRRKSTASDKRSLPILPLTLDNILLANDIAEMLITHWRDVVHQMKNVGIMRKESTLQPHQQHHTQQPPRALRPTRSETFGDQDENSSKFLPGPVFNGLLT</sequence>
<dbReference type="InterPro" id="IPR008936">
    <property type="entry name" value="Rho_GTPase_activation_prot"/>
</dbReference>
<feature type="compositionally biased region" description="Low complexity" evidence="1">
    <location>
        <begin position="513"/>
        <end position="524"/>
    </location>
</feature>
<keyword evidence="4" id="KW-1185">Reference proteome</keyword>
<feature type="compositionally biased region" description="Polar residues" evidence="1">
    <location>
        <begin position="64"/>
        <end position="82"/>
    </location>
</feature>
<evidence type="ECO:0000313" key="4">
    <source>
        <dbReference type="Proteomes" id="UP000076874"/>
    </source>
</evidence>
<dbReference type="InterPro" id="IPR000198">
    <property type="entry name" value="RhoGAP_dom"/>
</dbReference>